<accession>A0A0W8FLX4</accession>
<evidence type="ECO:0000313" key="2">
    <source>
        <dbReference type="EMBL" id="KUG21917.1"/>
    </source>
</evidence>
<organism evidence="2">
    <name type="scientific">hydrocarbon metagenome</name>
    <dbReference type="NCBI Taxonomy" id="938273"/>
    <lineage>
        <taxon>unclassified sequences</taxon>
        <taxon>metagenomes</taxon>
        <taxon>ecological metagenomes</taxon>
    </lineage>
</organism>
<protein>
    <submittedName>
        <fullName evidence="2">Uncharacterized protein</fullName>
    </submittedName>
</protein>
<keyword evidence="1" id="KW-1133">Transmembrane helix</keyword>
<name>A0A0W8FLX4_9ZZZZ</name>
<reference evidence="2" key="1">
    <citation type="journal article" date="2015" name="Proc. Natl. Acad. Sci. U.S.A.">
        <title>Networks of energetic and metabolic interactions define dynamics in microbial communities.</title>
        <authorList>
            <person name="Embree M."/>
            <person name="Liu J.K."/>
            <person name="Al-Bassam M.M."/>
            <person name="Zengler K."/>
        </authorList>
    </citation>
    <scope>NUCLEOTIDE SEQUENCE</scope>
</reference>
<keyword evidence="1" id="KW-0812">Transmembrane</keyword>
<evidence type="ECO:0000256" key="1">
    <source>
        <dbReference type="SAM" id="Phobius"/>
    </source>
</evidence>
<proteinExistence type="predicted"/>
<keyword evidence="1" id="KW-0472">Membrane</keyword>
<sequence length="112" mass="12941">MKNIRLRKQITKKKSLFLYLRRVAGIIAFVTFQILVVFVLLELALRALDPFGISYYPETARYFDTLVLEEPIGYRNRPFLSGTFYGVPVSINSLGMRDRKVGVECQDIVDTF</sequence>
<feature type="transmembrane region" description="Helical" evidence="1">
    <location>
        <begin position="20"/>
        <end position="41"/>
    </location>
</feature>
<gene>
    <name evidence="2" type="ORF">ASZ90_008321</name>
</gene>
<dbReference type="EMBL" id="LNQE01001008">
    <property type="protein sequence ID" value="KUG21917.1"/>
    <property type="molecule type" value="Genomic_DNA"/>
</dbReference>
<dbReference type="AlphaFoldDB" id="A0A0W8FLX4"/>
<comment type="caution">
    <text evidence="2">The sequence shown here is derived from an EMBL/GenBank/DDBJ whole genome shotgun (WGS) entry which is preliminary data.</text>
</comment>